<evidence type="ECO:0000313" key="7">
    <source>
        <dbReference type="Proteomes" id="UP000249056"/>
    </source>
</evidence>
<reference evidence="6 7" key="1">
    <citation type="submission" date="2018-06" db="EMBL/GenBank/DDBJ databases">
        <title>Genome Sequence of the Brown Rot Fungal Pathogen Monilinia fructigena.</title>
        <authorList>
            <person name="Landi L."/>
            <person name="De Miccolis Angelini R.M."/>
            <person name="Pollastro S."/>
            <person name="Abate D."/>
            <person name="Faretra F."/>
            <person name="Romanazzi G."/>
        </authorList>
    </citation>
    <scope>NUCLEOTIDE SEQUENCE [LARGE SCALE GENOMIC DNA]</scope>
    <source>
        <strain evidence="6 7">Mfrg269</strain>
    </source>
</reference>
<keyword evidence="3 5" id="KW-1133">Transmembrane helix</keyword>
<proteinExistence type="predicted"/>
<feature type="transmembrane region" description="Helical" evidence="5">
    <location>
        <begin position="123"/>
        <end position="149"/>
    </location>
</feature>
<accession>A0A395J799</accession>
<keyword evidence="7" id="KW-1185">Reference proteome</keyword>
<organism evidence="6 7">
    <name type="scientific">Monilinia fructigena</name>
    <dbReference type="NCBI Taxonomy" id="38457"/>
    <lineage>
        <taxon>Eukaryota</taxon>
        <taxon>Fungi</taxon>
        <taxon>Dikarya</taxon>
        <taxon>Ascomycota</taxon>
        <taxon>Pezizomycotina</taxon>
        <taxon>Leotiomycetes</taxon>
        <taxon>Helotiales</taxon>
        <taxon>Sclerotiniaceae</taxon>
        <taxon>Monilinia</taxon>
    </lineage>
</organism>
<dbReference type="AlphaFoldDB" id="A0A395J799"/>
<keyword evidence="4 5" id="KW-0472">Membrane</keyword>
<dbReference type="EMBL" id="QKRW01000002">
    <property type="protein sequence ID" value="RAL68028.1"/>
    <property type="molecule type" value="Genomic_DNA"/>
</dbReference>
<dbReference type="InterPro" id="IPR036259">
    <property type="entry name" value="MFS_trans_sf"/>
</dbReference>
<feature type="transmembrane region" description="Helical" evidence="5">
    <location>
        <begin position="237"/>
        <end position="258"/>
    </location>
</feature>
<dbReference type="OrthoDB" id="4078873at2759"/>
<comment type="caution">
    <text evidence="6">The sequence shown here is derived from an EMBL/GenBank/DDBJ whole genome shotgun (WGS) entry which is preliminary data.</text>
</comment>
<keyword evidence="2 5" id="KW-0812">Transmembrane</keyword>
<evidence type="ECO:0008006" key="8">
    <source>
        <dbReference type="Google" id="ProtNLM"/>
    </source>
</evidence>
<feature type="transmembrane region" description="Helical" evidence="5">
    <location>
        <begin position="78"/>
        <end position="103"/>
    </location>
</feature>
<evidence type="ECO:0000256" key="4">
    <source>
        <dbReference type="ARBA" id="ARBA00023136"/>
    </source>
</evidence>
<dbReference type="PANTHER" id="PTHR23501">
    <property type="entry name" value="MAJOR FACILITATOR SUPERFAMILY"/>
    <property type="match status" value="1"/>
</dbReference>
<dbReference type="Gene3D" id="1.20.1250.20">
    <property type="entry name" value="MFS general substrate transporter like domains"/>
    <property type="match status" value="1"/>
</dbReference>
<comment type="subcellular location">
    <subcellularLocation>
        <location evidence="1">Membrane</location>
        <topology evidence="1">Multi-pass membrane protein</topology>
    </subcellularLocation>
</comment>
<evidence type="ECO:0000256" key="1">
    <source>
        <dbReference type="ARBA" id="ARBA00004141"/>
    </source>
</evidence>
<dbReference type="SUPFAM" id="SSF103473">
    <property type="entry name" value="MFS general substrate transporter"/>
    <property type="match status" value="1"/>
</dbReference>
<dbReference type="GO" id="GO:0005886">
    <property type="term" value="C:plasma membrane"/>
    <property type="evidence" value="ECO:0007669"/>
    <property type="project" value="TreeGrafter"/>
</dbReference>
<dbReference type="GO" id="GO:0022857">
    <property type="term" value="F:transmembrane transporter activity"/>
    <property type="evidence" value="ECO:0007669"/>
    <property type="project" value="TreeGrafter"/>
</dbReference>
<feature type="transmembrane region" description="Helical" evidence="5">
    <location>
        <begin position="199"/>
        <end position="217"/>
    </location>
</feature>
<gene>
    <name evidence="6" type="ORF">DID88_008751</name>
</gene>
<protein>
    <recommendedName>
        <fullName evidence="8">Major facilitator superfamily (MFS) profile domain-containing protein</fullName>
    </recommendedName>
</protein>
<name>A0A395J799_9HELO</name>
<feature type="transmembrane region" description="Helical" evidence="5">
    <location>
        <begin position="170"/>
        <end position="187"/>
    </location>
</feature>
<dbReference type="PANTHER" id="PTHR23501:SF107">
    <property type="entry name" value="TRANSPORTER, PUTATIVE (AFU_ORTHOLOGUE AFUA_7G04730)-RELATED"/>
    <property type="match status" value="1"/>
</dbReference>
<evidence type="ECO:0000313" key="6">
    <source>
        <dbReference type="EMBL" id="RAL68028.1"/>
    </source>
</evidence>
<evidence type="ECO:0000256" key="5">
    <source>
        <dbReference type="SAM" id="Phobius"/>
    </source>
</evidence>
<dbReference type="Proteomes" id="UP000249056">
    <property type="component" value="Unassembled WGS sequence"/>
</dbReference>
<evidence type="ECO:0000256" key="2">
    <source>
        <dbReference type="ARBA" id="ARBA00022692"/>
    </source>
</evidence>
<sequence>MGFRPWKAKTEGLASEIAIGPELSQYPDGLDHKNDGLTPTVDGSETPVDERPVRGCSARLFSSSSFVISMQQQIQNNLSYYVTSSFALLPLTGTTGIVSSIIGGVFRLPIAKFIDLVGRAEGFAIMTGFATTGLVMMAACKNVFYWLGFDGMMYVLDVFMADTSSLKNRALVFAFSTTPYIATTWIGPPAAESFLKTSGWPWGFALFAIITPVIWLIKKIDSGRTWTESISYYFWEFDVIGLLLISAGFVLFLLPFSLASYKNKVGTPA</sequence>
<evidence type="ECO:0000256" key="3">
    <source>
        <dbReference type="ARBA" id="ARBA00022989"/>
    </source>
</evidence>